<feature type="region of interest" description="Disordered" evidence="3">
    <location>
        <begin position="78"/>
        <end position="98"/>
    </location>
</feature>
<dbReference type="Proteomes" id="UP000519115">
    <property type="component" value="Unassembled WGS sequence"/>
</dbReference>
<reference evidence="5 6" key="1">
    <citation type="submission" date="2019-09" db="EMBL/GenBank/DDBJ databases">
        <title>Bird 10,000 Genomes (B10K) Project - Family phase.</title>
        <authorList>
            <person name="Zhang G."/>
        </authorList>
    </citation>
    <scope>NUCLEOTIDE SEQUENCE [LARGE SCALE GENOMIC DNA]</scope>
    <source>
        <strain evidence="5">B10K-DU-007-42</strain>
        <tissue evidence="5">Muscle</tissue>
    </source>
</reference>
<evidence type="ECO:0000256" key="3">
    <source>
        <dbReference type="SAM" id="MobiDB-lite"/>
    </source>
</evidence>
<sequence>ILEQFTPPPGIKLLQYVDDLLVAGTNEKEVREGTIQLLNFWGDVGLKVSKSKLQFAESEVKYLGHWLSQGTKKLDPNRVEGILSLPPPKTKRQVRQLL</sequence>
<dbReference type="EC" id="3.1.26.4" evidence="2"/>
<proteinExistence type="inferred from homology"/>
<evidence type="ECO:0000313" key="6">
    <source>
        <dbReference type="Proteomes" id="UP000519115"/>
    </source>
</evidence>
<evidence type="ECO:0000313" key="5">
    <source>
        <dbReference type="EMBL" id="NXJ50501.1"/>
    </source>
</evidence>
<organism evidence="5 6">
    <name type="scientific">Spizaetus tyrannus</name>
    <name type="common">black hawk-eagle</name>
    <dbReference type="NCBI Taxonomy" id="252798"/>
    <lineage>
        <taxon>Eukaryota</taxon>
        <taxon>Metazoa</taxon>
        <taxon>Chordata</taxon>
        <taxon>Craniata</taxon>
        <taxon>Vertebrata</taxon>
        <taxon>Euteleostomi</taxon>
        <taxon>Archelosauria</taxon>
        <taxon>Archosauria</taxon>
        <taxon>Dinosauria</taxon>
        <taxon>Saurischia</taxon>
        <taxon>Theropoda</taxon>
        <taxon>Coelurosauria</taxon>
        <taxon>Aves</taxon>
        <taxon>Neognathae</taxon>
        <taxon>Neoaves</taxon>
        <taxon>Telluraves</taxon>
        <taxon>Accipitrimorphae</taxon>
        <taxon>Accipitriformes</taxon>
        <taxon>Accipitridae</taxon>
        <taxon>Accipitrinae</taxon>
        <taxon>Spizaetus</taxon>
    </lineage>
</organism>
<dbReference type="PANTHER" id="PTHR33064">
    <property type="entry name" value="POL PROTEIN"/>
    <property type="match status" value="1"/>
</dbReference>
<feature type="non-terminal residue" evidence="5">
    <location>
        <position position="98"/>
    </location>
</feature>
<dbReference type="PANTHER" id="PTHR33064:SF37">
    <property type="entry name" value="RIBONUCLEASE H"/>
    <property type="match status" value="1"/>
</dbReference>
<dbReference type="GO" id="GO:0004523">
    <property type="term" value="F:RNA-DNA hybrid ribonuclease activity"/>
    <property type="evidence" value="ECO:0007669"/>
    <property type="project" value="UniProtKB-EC"/>
</dbReference>
<dbReference type="InterPro" id="IPR051320">
    <property type="entry name" value="Viral_Replic_Matur_Polypro"/>
</dbReference>
<comment type="caution">
    <text evidence="5">The sequence shown here is derived from an EMBL/GenBank/DDBJ whole genome shotgun (WGS) entry which is preliminary data.</text>
</comment>
<keyword evidence="6" id="KW-1185">Reference proteome</keyword>
<protein>
    <recommendedName>
        <fullName evidence="2">ribonuclease H</fullName>
        <ecNumber evidence="2">3.1.26.4</ecNumber>
    </recommendedName>
</protein>
<dbReference type="PROSITE" id="PS50878">
    <property type="entry name" value="RT_POL"/>
    <property type="match status" value="1"/>
</dbReference>
<dbReference type="InterPro" id="IPR043128">
    <property type="entry name" value="Rev_trsase/Diguanyl_cyclase"/>
</dbReference>
<feature type="domain" description="Reverse transcriptase" evidence="4">
    <location>
        <begin position="1"/>
        <end position="67"/>
    </location>
</feature>
<feature type="non-terminal residue" evidence="5">
    <location>
        <position position="1"/>
    </location>
</feature>
<dbReference type="EMBL" id="VXAF01000272">
    <property type="protein sequence ID" value="NXJ50501.1"/>
    <property type="molecule type" value="Genomic_DNA"/>
</dbReference>
<dbReference type="Gene3D" id="3.30.70.270">
    <property type="match status" value="1"/>
</dbReference>
<evidence type="ECO:0000256" key="1">
    <source>
        <dbReference type="ARBA" id="ARBA00010879"/>
    </source>
</evidence>
<dbReference type="AlphaFoldDB" id="A0A7L0C9B5"/>
<evidence type="ECO:0000256" key="2">
    <source>
        <dbReference type="ARBA" id="ARBA00012180"/>
    </source>
</evidence>
<evidence type="ECO:0000259" key="4">
    <source>
        <dbReference type="PROSITE" id="PS50878"/>
    </source>
</evidence>
<accession>A0A7L0C9B5</accession>
<gene>
    <name evidence="5" type="primary">Pol_0</name>
    <name evidence="5" type="ORF">SPITYR_R16149</name>
</gene>
<dbReference type="Pfam" id="PF00078">
    <property type="entry name" value="RVT_1"/>
    <property type="match status" value="1"/>
</dbReference>
<comment type="similarity">
    <text evidence="1">Belongs to the beta type-B retroviral polymerase family. HERV class-II K(HML-2) pol subfamily.</text>
</comment>
<dbReference type="InterPro" id="IPR043502">
    <property type="entry name" value="DNA/RNA_pol_sf"/>
</dbReference>
<name>A0A7L0C9B5_9AVES</name>
<dbReference type="InterPro" id="IPR000477">
    <property type="entry name" value="RT_dom"/>
</dbReference>
<feature type="compositionally biased region" description="Basic residues" evidence="3">
    <location>
        <begin position="89"/>
        <end position="98"/>
    </location>
</feature>
<dbReference type="SUPFAM" id="SSF56672">
    <property type="entry name" value="DNA/RNA polymerases"/>
    <property type="match status" value="1"/>
</dbReference>